<evidence type="ECO:0000256" key="1">
    <source>
        <dbReference type="SAM" id="MobiDB-lite"/>
    </source>
</evidence>
<reference evidence="3" key="1">
    <citation type="submission" date="2023-04" db="EMBL/GenBank/DDBJ databases">
        <title>Phytophthora fragariaefolia NBRC 109709.</title>
        <authorList>
            <person name="Ichikawa N."/>
            <person name="Sato H."/>
            <person name="Tonouchi N."/>
        </authorList>
    </citation>
    <scope>NUCLEOTIDE SEQUENCE</scope>
    <source>
        <strain evidence="3">NBRC 109709</strain>
    </source>
</reference>
<dbReference type="EMBL" id="BSXT01001331">
    <property type="protein sequence ID" value="GMF41374.1"/>
    <property type="molecule type" value="Genomic_DNA"/>
</dbReference>
<protein>
    <submittedName>
        <fullName evidence="3">Unnamed protein product</fullName>
    </submittedName>
</protein>
<name>A0A9W6XMD5_9STRA</name>
<keyword evidence="2" id="KW-1133">Transmembrane helix</keyword>
<feature type="compositionally biased region" description="Polar residues" evidence="1">
    <location>
        <begin position="7"/>
        <end position="17"/>
    </location>
</feature>
<feature type="transmembrane region" description="Helical" evidence="2">
    <location>
        <begin position="39"/>
        <end position="61"/>
    </location>
</feature>
<feature type="region of interest" description="Disordered" evidence="1">
    <location>
        <begin position="1"/>
        <end position="24"/>
    </location>
</feature>
<evidence type="ECO:0000256" key="2">
    <source>
        <dbReference type="SAM" id="Phobius"/>
    </source>
</evidence>
<dbReference type="Proteomes" id="UP001165121">
    <property type="component" value="Unassembled WGS sequence"/>
</dbReference>
<evidence type="ECO:0000313" key="4">
    <source>
        <dbReference type="Proteomes" id="UP001165121"/>
    </source>
</evidence>
<keyword evidence="4" id="KW-1185">Reference proteome</keyword>
<organism evidence="3 4">
    <name type="scientific">Phytophthora fragariaefolia</name>
    <dbReference type="NCBI Taxonomy" id="1490495"/>
    <lineage>
        <taxon>Eukaryota</taxon>
        <taxon>Sar</taxon>
        <taxon>Stramenopiles</taxon>
        <taxon>Oomycota</taxon>
        <taxon>Peronosporomycetes</taxon>
        <taxon>Peronosporales</taxon>
        <taxon>Peronosporaceae</taxon>
        <taxon>Phytophthora</taxon>
    </lineage>
</organism>
<proteinExistence type="predicted"/>
<gene>
    <name evidence="3" type="ORF">Pfra01_001306800</name>
</gene>
<keyword evidence="2" id="KW-0812">Transmembrane</keyword>
<comment type="caution">
    <text evidence="3">The sequence shown here is derived from an EMBL/GenBank/DDBJ whole genome shotgun (WGS) entry which is preliminary data.</text>
</comment>
<accession>A0A9W6XMD5</accession>
<sequence>MRRHPSTAVSSIDQQDANQRKRKTEFIVKKRSKSNVSRASVAFWGLVAVLTGVLLLCFPGTSPLAEEDEVAAFMNWFRAAGGNVSSKIAIQTFTGMGRGAFSPIIAEICVG</sequence>
<keyword evidence="2" id="KW-0472">Membrane</keyword>
<dbReference type="OrthoDB" id="441812at2759"/>
<dbReference type="AlphaFoldDB" id="A0A9W6XMD5"/>
<evidence type="ECO:0000313" key="3">
    <source>
        <dbReference type="EMBL" id="GMF41374.1"/>
    </source>
</evidence>